<dbReference type="Proteomes" id="UP001431572">
    <property type="component" value="Chromosome 1"/>
</dbReference>
<protein>
    <submittedName>
        <fullName evidence="1">Phage tail protein</fullName>
    </submittedName>
</protein>
<reference evidence="1 3" key="1">
    <citation type="submission" date="2020-06" db="EMBL/GenBank/DDBJ databases">
        <title>Anoxygenic phototrophic Chloroflexota member uses a Type I reaction center.</title>
        <authorList>
            <person name="Tsuji J.M."/>
            <person name="Shaw N.A."/>
            <person name="Nagashima S."/>
            <person name="Venkiteswaran J."/>
            <person name="Schiff S.L."/>
            <person name="Hanada S."/>
            <person name="Tank M."/>
            <person name="Neufeld J.D."/>
        </authorList>
    </citation>
    <scope>NUCLEOTIDE SEQUENCE [LARGE SCALE GENOMIC DNA]</scope>
    <source>
        <strain evidence="1">L227-S17</strain>
    </source>
</reference>
<dbReference type="AlphaFoldDB" id="A0A8T7LXF7"/>
<dbReference type="InterPro" id="IPR011747">
    <property type="entry name" value="CHP02241"/>
</dbReference>
<dbReference type="Pfam" id="PF06841">
    <property type="entry name" value="Phage_T4_gp19"/>
    <property type="match status" value="1"/>
</dbReference>
<sequence length="151" mass="16883">MAEKHSSELIGASSFYLDLRSGPQISLKEVSGLESETEVRELMQSTKDGKVIIIKSQGATPVKPGKLTIKYAAYKGDPVLDWRQLVVNGKMEEARRDIHIVIYGVDNKEIMRFTCKNSWPSKYAWSNLSAKSNEALEITVTIDHEGLEIAK</sequence>
<dbReference type="PANTHER" id="PTHR38009">
    <property type="entry name" value="CONSERVED HYPOTHETICAL PHAGE TAIL PROTEIN"/>
    <property type="match status" value="1"/>
</dbReference>
<keyword evidence="4" id="KW-1185">Reference proteome</keyword>
<dbReference type="InterPro" id="IPR010667">
    <property type="entry name" value="Phage_T4_Gp19"/>
</dbReference>
<dbReference type="Proteomes" id="UP000521676">
    <property type="component" value="Unassembled WGS sequence"/>
</dbReference>
<evidence type="ECO:0000313" key="4">
    <source>
        <dbReference type="Proteomes" id="UP001431572"/>
    </source>
</evidence>
<accession>A0A8T7LXF7</accession>
<gene>
    <name evidence="1" type="ORF">HXX08_06740</name>
    <name evidence="2" type="ORF">OZ401_000696</name>
</gene>
<dbReference type="RefSeq" id="WP_341469323.1">
    <property type="nucleotide sequence ID" value="NZ_CP128399.1"/>
</dbReference>
<dbReference type="PANTHER" id="PTHR38009:SF1">
    <property type="entry name" value="CONSERVED HYPOTHETICAL PHAGE TAIL PROTEIN"/>
    <property type="match status" value="1"/>
</dbReference>
<evidence type="ECO:0000313" key="2">
    <source>
        <dbReference type="EMBL" id="WJW67430.1"/>
    </source>
</evidence>
<evidence type="ECO:0000313" key="3">
    <source>
        <dbReference type="Proteomes" id="UP000521676"/>
    </source>
</evidence>
<name>A0A8T7LXF7_9CHLR</name>
<organism evidence="1 3">
    <name type="scientific">Candidatus Chlorohelix allophototropha</name>
    <dbReference type="NCBI Taxonomy" id="3003348"/>
    <lineage>
        <taxon>Bacteria</taxon>
        <taxon>Bacillati</taxon>
        <taxon>Chloroflexota</taxon>
        <taxon>Chloroflexia</taxon>
        <taxon>Candidatus Chloroheliales</taxon>
        <taxon>Candidatus Chloroheliaceae</taxon>
        <taxon>Candidatus Chlorohelix</taxon>
    </lineage>
</organism>
<evidence type="ECO:0000313" key="1">
    <source>
        <dbReference type="EMBL" id="NWJ45557.1"/>
    </source>
</evidence>
<dbReference type="EMBL" id="CP128399">
    <property type="protein sequence ID" value="WJW67430.1"/>
    <property type="molecule type" value="Genomic_DNA"/>
</dbReference>
<dbReference type="GO" id="GO:0005198">
    <property type="term" value="F:structural molecule activity"/>
    <property type="evidence" value="ECO:0007669"/>
    <property type="project" value="InterPro"/>
</dbReference>
<reference evidence="2" key="2">
    <citation type="journal article" date="2024" name="Nature">
        <title>Anoxygenic phototroph of the Chloroflexota uses a type I reaction centre.</title>
        <authorList>
            <person name="Tsuji J.M."/>
            <person name="Shaw N.A."/>
            <person name="Nagashima S."/>
            <person name="Venkiteswaran J.J."/>
            <person name="Schiff S.L."/>
            <person name="Watanabe T."/>
            <person name="Fukui M."/>
            <person name="Hanada S."/>
            <person name="Tank M."/>
            <person name="Neufeld J.D."/>
        </authorList>
    </citation>
    <scope>NUCLEOTIDE SEQUENCE</scope>
    <source>
        <strain evidence="2">L227-S17</strain>
    </source>
</reference>
<dbReference type="EMBL" id="JACATZ010000001">
    <property type="protein sequence ID" value="NWJ45557.1"/>
    <property type="molecule type" value="Genomic_DNA"/>
</dbReference>
<proteinExistence type="predicted"/>